<proteinExistence type="predicted"/>
<dbReference type="InterPro" id="IPR001647">
    <property type="entry name" value="HTH_TetR"/>
</dbReference>
<dbReference type="GO" id="GO:0003700">
    <property type="term" value="F:DNA-binding transcription factor activity"/>
    <property type="evidence" value="ECO:0007669"/>
    <property type="project" value="TreeGrafter"/>
</dbReference>
<dbReference type="PROSITE" id="PS50977">
    <property type="entry name" value="HTH_TETR_2"/>
    <property type="match status" value="1"/>
</dbReference>
<dbReference type="PROSITE" id="PS01081">
    <property type="entry name" value="HTH_TETR_1"/>
    <property type="match status" value="1"/>
</dbReference>
<dbReference type="SUPFAM" id="SSF48498">
    <property type="entry name" value="Tetracyclin repressor-like, C-terminal domain"/>
    <property type="match status" value="1"/>
</dbReference>
<accession>A0A917AGY5</accession>
<keyword evidence="1" id="KW-0805">Transcription regulation</keyword>
<feature type="DNA-binding region" description="H-T-H motif" evidence="4">
    <location>
        <begin position="31"/>
        <end position="50"/>
    </location>
</feature>
<dbReference type="AlphaFoldDB" id="A0A917AGY5"/>
<keyword evidence="7" id="KW-1185">Reference proteome</keyword>
<evidence type="ECO:0000313" key="7">
    <source>
        <dbReference type="Proteomes" id="UP000606730"/>
    </source>
</evidence>
<dbReference type="Pfam" id="PF14246">
    <property type="entry name" value="TetR_C_7"/>
    <property type="match status" value="1"/>
</dbReference>
<comment type="caution">
    <text evidence="6">The sequence shown here is derived from an EMBL/GenBank/DDBJ whole genome shotgun (WGS) entry which is preliminary data.</text>
</comment>
<dbReference type="InterPro" id="IPR039536">
    <property type="entry name" value="TetR_C_Proteobacteria"/>
</dbReference>
<evidence type="ECO:0000256" key="4">
    <source>
        <dbReference type="PROSITE-ProRule" id="PRU00335"/>
    </source>
</evidence>
<keyword evidence="3" id="KW-0804">Transcription</keyword>
<dbReference type="Gene3D" id="1.10.10.60">
    <property type="entry name" value="Homeodomain-like"/>
    <property type="match status" value="1"/>
</dbReference>
<evidence type="ECO:0000256" key="2">
    <source>
        <dbReference type="ARBA" id="ARBA00023125"/>
    </source>
</evidence>
<dbReference type="PANTHER" id="PTHR30055:SF146">
    <property type="entry name" value="HTH-TYPE TRANSCRIPTIONAL DUAL REGULATOR CECR"/>
    <property type="match status" value="1"/>
</dbReference>
<dbReference type="Pfam" id="PF00440">
    <property type="entry name" value="TetR_N"/>
    <property type="match status" value="1"/>
</dbReference>
<dbReference type="SUPFAM" id="SSF46689">
    <property type="entry name" value="Homeodomain-like"/>
    <property type="match status" value="1"/>
</dbReference>
<evidence type="ECO:0000256" key="1">
    <source>
        <dbReference type="ARBA" id="ARBA00023015"/>
    </source>
</evidence>
<protein>
    <submittedName>
        <fullName evidence="6">TetR family transcriptional regulator</fullName>
    </submittedName>
</protein>
<dbReference type="GO" id="GO:0000976">
    <property type="term" value="F:transcription cis-regulatory region binding"/>
    <property type="evidence" value="ECO:0007669"/>
    <property type="project" value="TreeGrafter"/>
</dbReference>
<dbReference type="PANTHER" id="PTHR30055">
    <property type="entry name" value="HTH-TYPE TRANSCRIPTIONAL REGULATOR RUTR"/>
    <property type="match status" value="1"/>
</dbReference>
<dbReference type="Proteomes" id="UP000606730">
    <property type="component" value="Unassembled WGS sequence"/>
</dbReference>
<dbReference type="OrthoDB" id="9816431at2"/>
<keyword evidence="2 4" id="KW-0238">DNA-binding</keyword>
<dbReference type="InterPro" id="IPR009057">
    <property type="entry name" value="Homeodomain-like_sf"/>
</dbReference>
<dbReference type="EMBL" id="BMKN01000002">
    <property type="protein sequence ID" value="GGE52080.1"/>
    <property type="molecule type" value="Genomic_DNA"/>
</dbReference>
<gene>
    <name evidence="6" type="ORF">GCM10011517_19770</name>
</gene>
<dbReference type="Gene3D" id="1.10.357.10">
    <property type="entry name" value="Tetracycline Repressor, domain 2"/>
    <property type="match status" value="1"/>
</dbReference>
<reference evidence="6" key="1">
    <citation type="journal article" date="2014" name="Int. J. Syst. Evol. Microbiol.">
        <title>Complete genome sequence of Corynebacterium casei LMG S-19264T (=DSM 44701T), isolated from a smear-ripened cheese.</title>
        <authorList>
            <consortium name="US DOE Joint Genome Institute (JGI-PGF)"/>
            <person name="Walter F."/>
            <person name="Albersmeier A."/>
            <person name="Kalinowski J."/>
            <person name="Ruckert C."/>
        </authorList>
    </citation>
    <scope>NUCLEOTIDE SEQUENCE</scope>
    <source>
        <strain evidence="6">CGMCC 1.16012</strain>
    </source>
</reference>
<evidence type="ECO:0000313" key="6">
    <source>
        <dbReference type="EMBL" id="GGE52080.1"/>
    </source>
</evidence>
<dbReference type="InterPro" id="IPR023772">
    <property type="entry name" value="DNA-bd_HTH_TetR-type_CS"/>
</dbReference>
<evidence type="ECO:0000259" key="5">
    <source>
        <dbReference type="PROSITE" id="PS50977"/>
    </source>
</evidence>
<dbReference type="InterPro" id="IPR036271">
    <property type="entry name" value="Tet_transcr_reg_TetR-rel_C_sf"/>
</dbReference>
<dbReference type="FunFam" id="1.10.10.60:FF:000141">
    <property type="entry name" value="TetR family transcriptional regulator"/>
    <property type="match status" value="1"/>
</dbReference>
<dbReference type="PRINTS" id="PR00455">
    <property type="entry name" value="HTHTETR"/>
</dbReference>
<dbReference type="InterPro" id="IPR050109">
    <property type="entry name" value="HTH-type_TetR-like_transc_reg"/>
</dbReference>
<evidence type="ECO:0000256" key="3">
    <source>
        <dbReference type="ARBA" id="ARBA00023163"/>
    </source>
</evidence>
<name>A0A917AGY5_9RHOB</name>
<organism evidence="6 7">
    <name type="scientific">Actibacterium pelagium</name>
    <dbReference type="NCBI Taxonomy" id="2029103"/>
    <lineage>
        <taxon>Bacteria</taxon>
        <taxon>Pseudomonadati</taxon>
        <taxon>Pseudomonadota</taxon>
        <taxon>Alphaproteobacteria</taxon>
        <taxon>Rhodobacterales</taxon>
        <taxon>Roseobacteraceae</taxon>
        <taxon>Actibacterium</taxon>
    </lineage>
</organism>
<sequence length="205" mass="22717">MTKEINRGRKFEQVLKGAREVFVRDGFEGASVDDIARAAGVSKATLYNYFPDKRLLFAEVARTEAARLTELALDQLDPTDAPEETLYLAGKLLQSFITSELGQAQLILCAAESRRFPELGQMFYEAGPKQVRDHLGTYLREADAAGLLNVDDADLAADQFHELCKASIFPKMFTGVQTQFEPAELERVLTGAVQTFLARYGASKD</sequence>
<dbReference type="RefSeq" id="WP_095593928.1">
    <property type="nucleotide sequence ID" value="NZ_BMKN01000002.1"/>
</dbReference>
<reference evidence="6" key="2">
    <citation type="submission" date="2020-09" db="EMBL/GenBank/DDBJ databases">
        <authorList>
            <person name="Sun Q."/>
            <person name="Zhou Y."/>
        </authorList>
    </citation>
    <scope>NUCLEOTIDE SEQUENCE</scope>
    <source>
        <strain evidence="6">CGMCC 1.16012</strain>
    </source>
</reference>
<feature type="domain" description="HTH tetR-type" evidence="5">
    <location>
        <begin position="8"/>
        <end position="68"/>
    </location>
</feature>